<evidence type="ECO:0000259" key="13">
    <source>
        <dbReference type="PROSITE" id="PS51787"/>
    </source>
</evidence>
<dbReference type="InterPro" id="IPR046336">
    <property type="entry name" value="Lon_prtase_N_sf"/>
</dbReference>
<dbReference type="InterPro" id="IPR015947">
    <property type="entry name" value="PUA-like_sf"/>
</dbReference>
<feature type="domain" description="Lon proteolytic" evidence="12">
    <location>
        <begin position="617"/>
        <end position="799"/>
    </location>
</feature>
<dbReference type="EMBL" id="CP015402">
    <property type="protein sequence ID" value="ANU62690.1"/>
    <property type="molecule type" value="Genomic_DNA"/>
</dbReference>
<dbReference type="KEGG" id="pary:A4V02_02415"/>
<evidence type="ECO:0000259" key="12">
    <source>
        <dbReference type="PROSITE" id="PS51786"/>
    </source>
</evidence>
<dbReference type="InterPro" id="IPR014721">
    <property type="entry name" value="Ribsml_uS5_D2-typ_fold_subgr"/>
</dbReference>
<evidence type="ECO:0000313" key="14">
    <source>
        <dbReference type="EMBL" id="ANU62690.1"/>
    </source>
</evidence>
<dbReference type="InterPro" id="IPR003959">
    <property type="entry name" value="ATPase_AAA_core"/>
</dbReference>
<dbReference type="GeneID" id="65535694"/>
<evidence type="ECO:0000256" key="3">
    <source>
        <dbReference type="ARBA" id="ARBA00022801"/>
    </source>
</evidence>
<keyword evidence="3 7" id="KW-0378">Hydrolase</keyword>
<protein>
    <recommendedName>
        <fullName evidence="7">Lon protease</fullName>
        <ecNumber evidence="7">3.4.21.53</ecNumber>
    </recommendedName>
</protein>
<dbReference type="GO" id="GO:0016887">
    <property type="term" value="F:ATP hydrolysis activity"/>
    <property type="evidence" value="ECO:0007669"/>
    <property type="project" value="InterPro"/>
</dbReference>
<dbReference type="Gene3D" id="3.40.50.300">
    <property type="entry name" value="P-loop containing nucleotide triphosphate hydrolases"/>
    <property type="match status" value="1"/>
</dbReference>
<dbReference type="PANTHER" id="PTHR10046">
    <property type="entry name" value="ATP DEPENDENT LON PROTEASE FAMILY MEMBER"/>
    <property type="match status" value="1"/>
</dbReference>
<dbReference type="SMART" id="SM00382">
    <property type="entry name" value="AAA"/>
    <property type="match status" value="1"/>
</dbReference>
<dbReference type="SUPFAM" id="SSF54211">
    <property type="entry name" value="Ribosomal protein S5 domain 2-like"/>
    <property type="match status" value="1"/>
</dbReference>
<keyword evidence="15" id="KW-1185">Reference proteome</keyword>
<dbReference type="AlphaFoldDB" id="A0A1B1S7B8"/>
<evidence type="ECO:0000256" key="7">
    <source>
        <dbReference type="PIRNR" id="PIRNR001174"/>
    </source>
</evidence>
<evidence type="ECO:0000256" key="5">
    <source>
        <dbReference type="ARBA" id="ARBA00022840"/>
    </source>
</evidence>
<dbReference type="Gene3D" id="1.20.58.1480">
    <property type="match status" value="1"/>
</dbReference>
<dbReference type="PROSITE" id="PS51787">
    <property type="entry name" value="LON_N"/>
    <property type="match status" value="1"/>
</dbReference>
<evidence type="ECO:0000256" key="8">
    <source>
        <dbReference type="PIRSR" id="PIRSR001174-1"/>
    </source>
</evidence>
<keyword evidence="2 7" id="KW-0547">Nucleotide-binding</keyword>
<name>A0A1B1S7B8_9BACT</name>
<keyword evidence="4 7" id="KW-0720">Serine protease</keyword>
<dbReference type="Pfam" id="PF02190">
    <property type="entry name" value="LON_substr_bdg"/>
    <property type="match status" value="1"/>
</dbReference>
<dbReference type="PRINTS" id="PR00830">
    <property type="entry name" value="ENDOLAPTASE"/>
</dbReference>
<dbReference type="OrthoDB" id="9803599at2"/>
<dbReference type="STRING" id="1796646.A4V02_02415"/>
<comment type="similarity">
    <text evidence="7 10 11">Belongs to the peptidase S16 family.</text>
</comment>
<dbReference type="GO" id="GO:0004252">
    <property type="term" value="F:serine-type endopeptidase activity"/>
    <property type="evidence" value="ECO:0007669"/>
    <property type="project" value="UniProtKB-UniRule"/>
</dbReference>
<dbReference type="InterPro" id="IPR027065">
    <property type="entry name" value="Lon_Prtase"/>
</dbReference>
<dbReference type="FunFam" id="3.40.50.300:FF:000021">
    <property type="entry name" value="Lon protease homolog"/>
    <property type="match status" value="1"/>
</dbReference>
<comment type="subunit">
    <text evidence="7">Homohexamer. Organized in a ring with a central cavity.</text>
</comment>
<dbReference type="InterPro" id="IPR004815">
    <property type="entry name" value="Lon_bac/euk-typ"/>
</dbReference>
<dbReference type="Gene3D" id="3.30.230.10">
    <property type="match status" value="1"/>
</dbReference>
<gene>
    <name evidence="14" type="ORF">A4V02_02415</name>
</gene>
<dbReference type="Gene3D" id="2.30.130.40">
    <property type="entry name" value="LON domain-like"/>
    <property type="match status" value="1"/>
</dbReference>
<dbReference type="SMART" id="SM00464">
    <property type="entry name" value="LON"/>
    <property type="match status" value="1"/>
</dbReference>
<dbReference type="GO" id="GO:0030163">
    <property type="term" value="P:protein catabolic process"/>
    <property type="evidence" value="ECO:0007669"/>
    <property type="project" value="InterPro"/>
</dbReference>
<reference evidence="15" key="1">
    <citation type="submission" date="2016-04" db="EMBL/GenBank/DDBJ databases">
        <title>Complete Genome Sequences of Twelve Strains of a Stable Defined Moderately Diverse Mouse Microbiota 2 (sDMDMm2).</title>
        <authorList>
            <person name="Uchimura Y."/>
            <person name="Wyss M."/>
            <person name="Brugiroux S."/>
            <person name="Limenitakis J.P."/>
            <person name="Stecher B."/>
            <person name="McCoy K.D."/>
            <person name="Macpherson A.J."/>
        </authorList>
    </citation>
    <scope>NUCLEOTIDE SEQUENCE [LARGE SCALE GENOMIC DNA]</scope>
    <source>
        <strain evidence="15">YL27</strain>
    </source>
</reference>
<dbReference type="Gene3D" id="1.20.5.5270">
    <property type="match status" value="1"/>
</dbReference>
<proteinExistence type="inferred from homology"/>
<evidence type="ECO:0000256" key="9">
    <source>
        <dbReference type="PIRSR" id="PIRSR001174-2"/>
    </source>
</evidence>
<dbReference type="GO" id="GO:0005524">
    <property type="term" value="F:ATP binding"/>
    <property type="evidence" value="ECO:0007669"/>
    <property type="project" value="UniProtKB-KW"/>
</dbReference>
<keyword evidence="1 7" id="KW-0645">Protease</keyword>
<evidence type="ECO:0000256" key="10">
    <source>
        <dbReference type="PROSITE-ProRule" id="PRU01122"/>
    </source>
</evidence>
<dbReference type="SUPFAM" id="SSF52540">
    <property type="entry name" value="P-loop containing nucleoside triphosphate hydrolases"/>
    <property type="match status" value="1"/>
</dbReference>
<evidence type="ECO:0000313" key="15">
    <source>
        <dbReference type="Proteomes" id="UP000186351"/>
    </source>
</evidence>
<dbReference type="EC" id="3.4.21.53" evidence="7"/>
<dbReference type="InterPro" id="IPR020568">
    <property type="entry name" value="Ribosomal_Su5_D2-typ_SF"/>
</dbReference>
<dbReference type="InterPro" id="IPR008269">
    <property type="entry name" value="Lon_proteolytic"/>
</dbReference>
<organism evidence="14 15">
    <name type="scientific">Muribaculum intestinale</name>
    <dbReference type="NCBI Taxonomy" id="1796646"/>
    <lineage>
        <taxon>Bacteria</taxon>
        <taxon>Pseudomonadati</taxon>
        <taxon>Bacteroidota</taxon>
        <taxon>Bacteroidia</taxon>
        <taxon>Bacteroidales</taxon>
        <taxon>Muribaculaceae</taxon>
        <taxon>Muribaculum</taxon>
    </lineage>
</organism>
<evidence type="ECO:0000256" key="1">
    <source>
        <dbReference type="ARBA" id="ARBA00022670"/>
    </source>
</evidence>
<dbReference type="Pfam" id="PF22667">
    <property type="entry name" value="Lon_lid"/>
    <property type="match status" value="1"/>
</dbReference>
<keyword evidence="5 7" id="KW-0067">ATP-binding</keyword>
<dbReference type="SUPFAM" id="SSF88697">
    <property type="entry name" value="PUA domain-like"/>
    <property type="match status" value="1"/>
</dbReference>
<dbReference type="PIRSF" id="PIRSF001174">
    <property type="entry name" value="Lon_proteas"/>
    <property type="match status" value="1"/>
</dbReference>
<dbReference type="InterPro" id="IPR054594">
    <property type="entry name" value="Lon_lid"/>
</dbReference>
<evidence type="ECO:0000256" key="11">
    <source>
        <dbReference type="RuleBase" id="RU000591"/>
    </source>
</evidence>
<sequence length="821" mass="90803">MSSHNNEHTSIHVGQIEIHPDANIRRPDMDALPVLATRNLVLFPGVPMPINIEREVTLSTARLAQETGVPVGVFCQLDPSDDNPDLNRLNQYGVVAHVLKVFDLPDGSHAAFLHATDRVKITGPATGETNGAFPMRCSAETERDVKPRKNDRGFANTMAAIQEMIKTLQSHSDGNQEFMMLQIPDDADPRVALNFLCTQLPVALAAKMRMIGEGNMKERARILLEALAEREQMMQVTEKIKSNAKANFEQQQRRAFLQNQLAAVRQELYGDEDEDIATLRRKAEETAFTESAQKHFAHELEKLTRLSQQSPEYNVQYSYLETLLSLPWGVVSPLQKNFGQATKILDNAHYGLRKVKERVLEQIAVMINNPSGKSPILCLVGPPGVGKTSLGAAIASALGRRYERVSLGGLHDEAEIRGHRRTYIGAMPGRIMEAMRRAGTTNPVLLLDEVDKIGADFKGDPSAALLEVLDPEQNCHFHDNYIDVDYDLSKVLFIATANTLSTLSQPLLDRMEIIELSGYLLEEKVEIARGHIIPRLLKEYNVDRQQLSLSRDAIAAIIDRYTGESGVRQLEKALAAVVRKSVLNKLQCNKFPSRIAPSHLDSILGVPRYTRERYEGNDFAGVVTGLAWTAAGGEILFIEAALTRSKGEKLTLTGNLGNVMKESAAIAMQYVKAHAEEYGIEPALFDSYQLHLHVPEGAIPKDGPSAGITMATAIVSAFTQRRIAPRLAMTGEITLRGKVMPVGGIKEKILAAKRAGITDIILSEENRKDIADIEKQYLDGLVFHHVNTVKEVFDIALLPELVPNPIVLKATEKEENNTEKC</sequence>
<comment type="catalytic activity">
    <reaction evidence="6 7 10">
        <text>Hydrolysis of proteins in presence of ATP.</text>
        <dbReference type="EC" id="3.4.21.53"/>
    </reaction>
</comment>
<keyword evidence="7" id="KW-0963">Cytoplasm</keyword>
<comment type="subcellular location">
    <subcellularLocation>
        <location evidence="7">Cytoplasm</location>
    </subcellularLocation>
</comment>
<feature type="binding site" evidence="9">
    <location>
        <begin position="381"/>
        <end position="388"/>
    </location>
    <ligand>
        <name>ATP</name>
        <dbReference type="ChEBI" id="CHEBI:30616"/>
    </ligand>
</feature>
<dbReference type="PROSITE" id="PS01046">
    <property type="entry name" value="LON_SER"/>
    <property type="match status" value="1"/>
</dbReference>
<dbReference type="PROSITE" id="PS51786">
    <property type="entry name" value="LON_PROTEOLYTIC"/>
    <property type="match status" value="1"/>
</dbReference>
<accession>A0A1B1S7B8</accession>
<dbReference type="InterPro" id="IPR027417">
    <property type="entry name" value="P-loop_NTPase"/>
</dbReference>
<dbReference type="Pfam" id="PF05362">
    <property type="entry name" value="Lon_C"/>
    <property type="match status" value="1"/>
</dbReference>
<dbReference type="InterPro" id="IPR003593">
    <property type="entry name" value="AAA+_ATPase"/>
</dbReference>
<evidence type="ECO:0000256" key="2">
    <source>
        <dbReference type="ARBA" id="ARBA00022741"/>
    </source>
</evidence>
<feature type="domain" description="Lon N-terminal" evidence="13">
    <location>
        <begin position="32"/>
        <end position="231"/>
    </location>
</feature>
<feature type="active site" evidence="8 10">
    <location>
        <position position="748"/>
    </location>
</feature>
<dbReference type="GO" id="GO:0006508">
    <property type="term" value="P:proteolysis"/>
    <property type="evidence" value="ECO:0007669"/>
    <property type="project" value="UniProtKB-KW"/>
</dbReference>
<evidence type="ECO:0000256" key="4">
    <source>
        <dbReference type="ARBA" id="ARBA00022825"/>
    </source>
</evidence>
<dbReference type="GO" id="GO:0005737">
    <property type="term" value="C:cytoplasm"/>
    <property type="evidence" value="ECO:0007669"/>
    <property type="project" value="UniProtKB-SubCell"/>
</dbReference>
<dbReference type="CDD" id="cd19500">
    <property type="entry name" value="RecA-like_Lon"/>
    <property type="match status" value="1"/>
</dbReference>
<dbReference type="Proteomes" id="UP000186351">
    <property type="component" value="Chromosome"/>
</dbReference>
<dbReference type="NCBIfam" id="TIGR00763">
    <property type="entry name" value="lon"/>
    <property type="match status" value="1"/>
</dbReference>
<dbReference type="Pfam" id="PF00004">
    <property type="entry name" value="AAA"/>
    <property type="match status" value="1"/>
</dbReference>
<dbReference type="InterPro" id="IPR003111">
    <property type="entry name" value="Lon_prtase_N"/>
</dbReference>
<dbReference type="RefSeq" id="WP_068960070.1">
    <property type="nucleotide sequence ID" value="NZ_CAJTAP010000002.1"/>
</dbReference>
<accession>A0A1Z2XEG9</accession>
<dbReference type="GO" id="GO:0004176">
    <property type="term" value="F:ATP-dependent peptidase activity"/>
    <property type="evidence" value="ECO:0007669"/>
    <property type="project" value="UniProtKB-UniRule"/>
</dbReference>
<dbReference type="InterPro" id="IPR008268">
    <property type="entry name" value="Peptidase_S16_AS"/>
</dbReference>
<feature type="active site" evidence="8 10">
    <location>
        <position position="705"/>
    </location>
</feature>
<dbReference type="Gene3D" id="1.10.8.60">
    <property type="match status" value="1"/>
</dbReference>
<evidence type="ECO:0000256" key="6">
    <source>
        <dbReference type="ARBA" id="ARBA00050665"/>
    </source>
</evidence>